<evidence type="ECO:0000313" key="2">
    <source>
        <dbReference type="EMBL" id="CAB1452460.1"/>
    </source>
</evidence>
<dbReference type="PANTHER" id="PTHR47282:SF1">
    <property type="entry name" value="PGC-1 AND ERR-INDUCED REGULATOR IN MUSCLE PROTEIN 1"/>
    <property type="match status" value="1"/>
</dbReference>
<evidence type="ECO:0000313" key="3">
    <source>
        <dbReference type="Proteomes" id="UP001153269"/>
    </source>
</evidence>
<dbReference type="Proteomes" id="UP001153269">
    <property type="component" value="Unassembled WGS sequence"/>
</dbReference>
<protein>
    <submittedName>
        <fullName evidence="2">Uncharacterized protein</fullName>
    </submittedName>
</protein>
<keyword evidence="3" id="KW-1185">Reference proteome</keyword>
<feature type="region of interest" description="Disordered" evidence="1">
    <location>
        <begin position="126"/>
        <end position="206"/>
    </location>
</feature>
<feature type="compositionally biased region" description="Basic residues" evidence="1">
    <location>
        <begin position="324"/>
        <end position="333"/>
    </location>
</feature>
<feature type="compositionally biased region" description="Low complexity" evidence="1">
    <location>
        <begin position="313"/>
        <end position="323"/>
    </location>
</feature>
<accession>A0A9N7Z5X1</accession>
<feature type="region of interest" description="Disordered" evidence="1">
    <location>
        <begin position="306"/>
        <end position="371"/>
    </location>
</feature>
<dbReference type="AlphaFoldDB" id="A0A9N7Z5X1"/>
<gene>
    <name evidence="2" type="ORF">PLEPLA_LOCUS40210</name>
</gene>
<name>A0A9N7Z5X1_PLEPL</name>
<dbReference type="GO" id="GO:0005634">
    <property type="term" value="C:nucleus"/>
    <property type="evidence" value="ECO:0007669"/>
    <property type="project" value="TreeGrafter"/>
</dbReference>
<organism evidence="2 3">
    <name type="scientific">Pleuronectes platessa</name>
    <name type="common">European plaice</name>
    <dbReference type="NCBI Taxonomy" id="8262"/>
    <lineage>
        <taxon>Eukaryota</taxon>
        <taxon>Metazoa</taxon>
        <taxon>Chordata</taxon>
        <taxon>Craniata</taxon>
        <taxon>Vertebrata</taxon>
        <taxon>Euteleostomi</taxon>
        <taxon>Actinopterygii</taxon>
        <taxon>Neopterygii</taxon>
        <taxon>Teleostei</taxon>
        <taxon>Neoteleostei</taxon>
        <taxon>Acanthomorphata</taxon>
        <taxon>Carangaria</taxon>
        <taxon>Pleuronectiformes</taxon>
        <taxon>Pleuronectoidei</taxon>
        <taxon>Pleuronectidae</taxon>
        <taxon>Pleuronectes</taxon>
    </lineage>
</organism>
<comment type="caution">
    <text evidence="2">The sequence shown here is derived from an EMBL/GenBank/DDBJ whole genome shotgun (WGS) entry which is preliminary data.</text>
</comment>
<dbReference type="GO" id="GO:0006355">
    <property type="term" value="P:regulation of DNA-templated transcription"/>
    <property type="evidence" value="ECO:0007669"/>
    <property type="project" value="InterPro"/>
</dbReference>
<feature type="compositionally biased region" description="Low complexity" evidence="1">
    <location>
        <begin position="129"/>
        <end position="142"/>
    </location>
</feature>
<dbReference type="PANTHER" id="PTHR47282">
    <property type="entry name" value="PGC-1 AND ERR-INDUCED REGULATOR IN MUSCLE PROTEIN 1"/>
    <property type="match status" value="1"/>
</dbReference>
<dbReference type="GO" id="GO:0005737">
    <property type="term" value="C:cytoplasm"/>
    <property type="evidence" value="ECO:0007669"/>
    <property type="project" value="TreeGrafter"/>
</dbReference>
<dbReference type="GO" id="GO:0014850">
    <property type="term" value="P:response to muscle activity"/>
    <property type="evidence" value="ECO:0007669"/>
    <property type="project" value="TreeGrafter"/>
</dbReference>
<reference evidence="2" key="1">
    <citation type="submission" date="2020-03" db="EMBL/GenBank/DDBJ databases">
        <authorList>
            <person name="Weist P."/>
        </authorList>
    </citation>
    <scope>NUCLEOTIDE SEQUENCE</scope>
</reference>
<dbReference type="EMBL" id="CADEAL010004129">
    <property type="protein sequence ID" value="CAB1452460.1"/>
    <property type="molecule type" value="Genomic_DNA"/>
</dbReference>
<sequence>MEDFEYSVEICDRDWECFFAECEECDLLPPSLAGLDSGMSDFDETGSKLKRFRNVDLSSGVSEADRPIDGPPDCEGSPVEHYLSKHGAGAMESVLSGSEEDTHLQSVNIFFERLKNLSETERLAEPCQERAGGNREAAAEGEQCSDGHRSRGGTLPKNIPKSNSPSAGGETAVGAETPRPVDAISKINTKKKVESGSSVSSDSAASNSVLKTNMSANPETELFIREEACTQIQWNQICDLPESETPHRDKVMKAQTCTPLQDTKQEHFFISQFTESDKCNKLSPGNAEMVTRIKRKEEHNPVFQVDATSLNKSASPQSSPSASIKRKRRKKRRLGFEPADSAHGYERRFSVKPSDSEEEQYSGRGGTAVFQ</sequence>
<dbReference type="InterPro" id="IPR043442">
    <property type="entry name" value="Perm1"/>
</dbReference>
<feature type="compositionally biased region" description="Low complexity" evidence="1">
    <location>
        <begin position="195"/>
        <end position="206"/>
    </location>
</feature>
<proteinExistence type="predicted"/>
<evidence type="ECO:0000256" key="1">
    <source>
        <dbReference type="SAM" id="MobiDB-lite"/>
    </source>
</evidence>